<evidence type="ECO:0000256" key="1">
    <source>
        <dbReference type="ARBA" id="ARBA00022679"/>
    </source>
</evidence>
<evidence type="ECO:0000313" key="4">
    <source>
        <dbReference type="EMBL" id="MBL0372375.1"/>
    </source>
</evidence>
<gene>
    <name evidence="4" type="ORF">JJB09_10070</name>
</gene>
<dbReference type="InterPro" id="IPR016181">
    <property type="entry name" value="Acyl_CoA_acyltransferase"/>
</dbReference>
<keyword evidence="2" id="KW-0012">Acyltransferase</keyword>
<keyword evidence="1" id="KW-0808">Transferase</keyword>
<evidence type="ECO:0000256" key="2">
    <source>
        <dbReference type="ARBA" id="ARBA00023315"/>
    </source>
</evidence>
<dbReference type="InterPro" id="IPR000182">
    <property type="entry name" value="GNAT_dom"/>
</dbReference>
<dbReference type="NCBIfam" id="NF040501">
    <property type="entry name" value="resist_ArsN2"/>
    <property type="match status" value="1"/>
</dbReference>
<dbReference type="Proteomes" id="UP000633219">
    <property type="component" value="Unassembled WGS sequence"/>
</dbReference>
<sequence length="141" mass="15104">MTSIPGNDQGFVEALSSAALPADDLVEQGRCFFRFEQEGKPVGYGGYELHDQDVLIRSLVVIHGHRGGGLGKMVAEALLLQARLSGATTAYLLTTSASAFFRRLGFSEIDRSAAPTTILQTRQAASLCPSTAALMMLELQE</sequence>
<dbReference type="PANTHER" id="PTHR43877">
    <property type="entry name" value="AMINOALKYLPHOSPHONATE N-ACETYLTRANSFERASE-RELATED-RELATED"/>
    <property type="match status" value="1"/>
</dbReference>
<dbReference type="GO" id="GO:0016747">
    <property type="term" value="F:acyltransferase activity, transferring groups other than amino-acyl groups"/>
    <property type="evidence" value="ECO:0007669"/>
    <property type="project" value="InterPro"/>
</dbReference>
<dbReference type="PROSITE" id="PS51186">
    <property type="entry name" value="GNAT"/>
    <property type="match status" value="1"/>
</dbReference>
<dbReference type="CDD" id="cd04301">
    <property type="entry name" value="NAT_SF"/>
    <property type="match status" value="1"/>
</dbReference>
<accession>A0A936YTU7</accession>
<feature type="domain" description="N-acetyltransferase" evidence="3">
    <location>
        <begin position="1"/>
        <end position="140"/>
    </location>
</feature>
<dbReference type="EMBL" id="JAEQNC010000005">
    <property type="protein sequence ID" value="MBL0372375.1"/>
    <property type="molecule type" value="Genomic_DNA"/>
</dbReference>
<dbReference type="AlphaFoldDB" id="A0A936YTU7"/>
<organism evidence="4 5">
    <name type="scientific">Rhizobium setariae</name>
    <dbReference type="NCBI Taxonomy" id="2801340"/>
    <lineage>
        <taxon>Bacteria</taxon>
        <taxon>Pseudomonadati</taxon>
        <taxon>Pseudomonadota</taxon>
        <taxon>Alphaproteobacteria</taxon>
        <taxon>Hyphomicrobiales</taxon>
        <taxon>Rhizobiaceae</taxon>
        <taxon>Rhizobium/Agrobacterium group</taxon>
        <taxon>Rhizobium</taxon>
    </lineage>
</organism>
<dbReference type="Gene3D" id="3.40.630.30">
    <property type="match status" value="1"/>
</dbReference>
<dbReference type="Pfam" id="PF00583">
    <property type="entry name" value="Acetyltransf_1"/>
    <property type="match status" value="1"/>
</dbReference>
<proteinExistence type="predicted"/>
<keyword evidence="5" id="KW-1185">Reference proteome</keyword>
<evidence type="ECO:0000313" key="5">
    <source>
        <dbReference type="Proteomes" id="UP000633219"/>
    </source>
</evidence>
<protein>
    <submittedName>
        <fullName evidence="4">GNAT family N-acetyltransferase</fullName>
    </submittedName>
</protein>
<dbReference type="SUPFAM" id="SSF55729">
    <property type="entry name" value="Acyl-CoA N-acyltransferases (Nat)"/>
    <property type="match status" value="1"/>
</dbReference>
<dbReference type="InterPro" id="IPR050832">
    <property type="entry name" value="Bact_Acetyltransf"/>
</dbReference>
<reference evidence="4" key="1">
    <citation type="submission" date="2021-01" db="EMBL/GenBank/DDBJ databases">
        <title>Rhizobium sp. strain KVB221 16S ribosomal RNA gene Genome sequencing and assembly.</title>
        <authorList>
            <person name="Kang M."/>
        </authorList>
    </citation>
    <scope>NUCLEOTIDE SEQUENCE</scope>
    <source>
        <strain evidence="4">KVB221</strain>
    </source>
</reference>
<comment type="caution">
    <text evidence="4">The sequence shown here is derived from an EMBL/GenBank/DDBJ whole genome shotgun (WGS) entry which is preliminary data.</text>
</comment>
<evidence type="ECO:0000259" key="3">
    <source>
        <dbReference type="PROSITE" id="PS51186"/>
    </source>
</evidence>
<name>A0A936YTU7_9HYPH</name>